<accession>A0A6N4W525</accession>
<proteinExistence type="predicted"/>
<feature type="transmembrane region" description="Helical" evidence="1">
    <location>
        <begin position="122"/>
        <end position="146"/>
    </location>
</feature>
<feature type="transmembrane region" description="Helical" evidence="1">
    <location>
        <begin position="89"/>
        <end position="110"/>
    </location>
</feature>
<gene>
    <name evidence="2" type="ORF">MANY_23930</name>
</gene>
<dbReference type="EMBL" id="AP022620">
    <property type="protein sequence ID" value="BBZ77056.1"/>
    <property type="molecule type" value="Genomic_DNA"/>
</dbReference>
<name>A0A6N4W525_9MYCO</name>
<dbReference type="Proteomes" id="UP000467249">
    <property type="component" value="Chromosome"/>
</dbReference>
<feature type="transmembrane region" description="Helical" evidence="1">
    <location>
        <begin position="38"/>
        <end position="60"/>
    </location>
</feature>
<keyword evidence="1" id="KW-0812">Transmembrane</keyword>
<dbReference type="AlphaFoldDB" id="A0A6N4W525"/>
<evidence type="ECO:0000313" key="3">
    <source>
        <dbReference type="Proteomes" id="UP000467249"/>
    </source>
</evidence>
<sequence>MFVMASERWHARRQEFTMMPSRSEAAALRHDIELSRRIQVFCAWCGPAFVILLFGGWGLLGGFIPLIPPSFTADQVAAAYGDGANLHRIGALLGLIGIFLTIPFFFAISMQIRRTELRVPSLAILQFASGIIVTVVLIIPVLLFIGGLFRPDRPAELTKLVNDLSYVMLILPWPPILGQLGALIVAIFSDRRPEPVFPRWLGYFNAWVAVLLLPASMIIFFKTGPFAWTGIIGFWIPAAVFGIWYLIMTAFLLRAITSEYHEDLSGVQTP</sequence>
<keyword evidence="1" id="KW-1133">Transmembrane helix</keyword>
<dbReference type="KEGG" id="many:MANY_23930"/>
<evidence type="ECO:0008006" key="4">
    <source>
        <dbReference type="Google" id="ProtNLM"/>
    </source>
</evidence>
<feature type="transmembrane region" description="Helical" evidence="1">
    <location>
        <begin position="226"/>
        <end position="247"/>
    </location>
</feature>
<evidence type="ECO:0000256" key="1">
    <source>
        <dbReference type="SAM" id="Phobius"/>
    </source>
</evidence>
<keyword evidence="1" id="KW-0472">Membrane</keyword>
<organism evidence="2 3">
    <name type="scientific">Mycolicibacterium anyangense</name>
    <dbReference type="NCBI Taxonomy" id="1431246"/>
    <lineage>
        <taxon>Bacteria</taxon>
        <taxon>Bacillati</taxon>
        <taxon>Actinomycetota</taxon>
        <taxon>Actinomycetes</taxon>
        <taxon>Mycobacteriales</taxon>
        <taxon>Mycobacteriaceae</taxon>
        <taxon>Mycolicibacterium</taxon>
    </lineage>
</organism>
<protein>
    <recommendedName>
        <fullName evidence="4">DUF4386 domain-containing protein</fullName>
    </recommendedName>
</protein>
<feature type="transmembrane region" description="Helical" evidence="1">
    <location>
        <begin position="166"/>
        <end position="188"/>
    </location>
</feature>
<keyword evidence="3" id="KW-1185">Reference proteome</keyword>
<reference evidence="2 3" key="1">
    <citation type="journal article" date="2019" name="Emerg. Microbes Infect.">
        <title>Comprehensive subspecies identification of 175 nontuberculous mycobacteria species based on 7547 genomic profiles.</title>
        <authorList>
            <person name="Matsumoto Y."/>
            <person name="Kinjo T."/>
            <person name="Motooka D."/>
            <person name="Nabeya D."/>
            <person name="Jung N."/>
            <person name="Uechi K."/>
            <person name="Horii T."/>
            <person name="Iida T."/>
            <person name="Fujita J."/>
            <person name="Nakamura S."/>
        </authorList>
    </citation>
    <scope>NUCLEOTIDE SEQUENCE [LARGE SCALE GENOMIC DNA]</scope>
    <source>
        <strain evidence="2 3">JCM 30275</strain>
    </source>
</reference>
<evidence type="ECO:0000313" key="2">
    <source>
        <dbReference type="EMBL" id="BBZ77056.1"/>
    </source>
</evidence>
<feature type="transmembrane region" description="Helical" evidence="1">
    <location>
        <begin position="200"/>
        <end position="220"/>
    </location>
</feature>